<dbReference type="Pfam" id="PF06889">
    <property type="entry name" value="DUF1266"/>
    <property type="match status" value="1"/>
</dbReference>
<keyword evidence="1" id="KW-0472">Membrane</keyword>
<evidence type="ECO:0000313" key="3">
    <source>
        <dbReference type="EMBL" id="PMC24241.1"/>
    </source>
</evidence>
<reference evidence="3 4" key="1">
    <citation type="submission" date="2017-09" db="EMBL/GenBank/DDBJ databases">
        <title>Bacterial strain isolated from the female urinary microbiota.</title>
        <authorList>
            <person name="Thomas-White K."/>
            <person name="Kumar N."/>
            <person name="Forster S."/>
            <person name="Putonti C."/>
            <person name="Lawley T."/>
            <person name="Wolfe A.J."/>
        </authorList>
    </citation>
    <scope>NUCLEOTIDE SEQUENCE [LARGE SCALE GENOMIC DNA]</scope>
    <source>
        <strain evidence="3 4">UMB0536</strain>
    </source>
</reference>
<keyword evidence="1" id="KW-0812">Transmembrane</keyword>
<accession>A0A2N6QQW3</accession>
<dbReference type="AlphaFoldDB" id="A0A2N6QQW3"/>
<protein>
    <recommendedName>
        <fullName evidence="2">DUF1266 domain-containing protein</fullName>
    </recommendedName>
</protein>
<proteinExistence type="predicted"/>
<comment type="caution">
    <text evidence="3">The sequence shown here is derived from an EMBL/GenBank/DDBJ whole genome shotgun (WGS) entry which is preliminary data.</text>
</comment>
<organism evidence="3 4">
    <name type="scientific">Hoylesella buccalis</name>
    <dbReference type="NCBI Taxonomy" id="28127"/>
    <lineage>
        <taxon>Bacteria</taxon>
        <taxon>Pseudomonadati</taxon>
        <taxon>Bacteroidota</taxon>
        <taxon>Bacteroidia</taxon>
        <taxon>Bacteroidales</taxon>
        <taxon>Prevotellaceae</taxon>
        <taxon>Hoylesella</taxon>
    </lineage>
</organism>
<gene>
    <name evidence="3" type="ORF">CJ231_05840</name>
</gene>
<feature type="domain" description="DUF1266" evidence="2">
    <location>
        <begin position="82"/>
        <end position="211"/>
    </location>
</feature>
<dbReference type="EMBL" id="PNGJ01000004">
    <property type="protein sequence ID" value="PMC24241.1"/>
    <property type="molecule type" value="Genomic_DNA"/>
</dbReference>
<feature type="transmembrane region" description="Helical" evidence="1">
    <location>
        <begin position="6"/>
        <end position="28"/>
    </location>
</feature>
<evidence type="ECO:0000259" key="2">
    <source>
        <dbReference type="Pfam" id="PF06889"/>
    </source>
</evidence>
<dbReference type="RefSeq" id="WP_102697160.1">
    <property type="nucleotide sequence ID" value="NZ_CAUPNR010000083.1"/>
</dbReference>
<sequence>MIWKIIVAIVAVLIIAFIVFEIVSRFFAKKNLKAFLASHPQTPLTEEKKRLLVFGAILSCYRSEDILSIITDDNMNVYKTGLQKQWSINGREDALETLNALLNLEQSTELDEVLAQRGSSEELIELQTLIADGLKTDLAQVRTTTSTYAWDVCRLVSLAKWCYWLQYISEAEMWKYLNEGAVKASSLGKDWNDYTVSFLMGRAIHGFGTEDIIDDCKALYHRESDTDVYSKYSFK</sequence>
<evidence type="ECO:0000256" key="1">
    <source>
        <dbReference type="SAM" id="Phobius"/>
    </source>
</evidence>
<dbReference type="OrthoDB" id="787383at2"/>
<name>A0A2N6QQW3_9BACT</name>
<dbReference type="Proteomes" id="UP000235564">
    <property type="component" value="Unassembled WGS sequence"/>
</dbReference>
<evidence type="ECO:0000313" key="4">
    <source>
        <dbReference type="Proteomes" id="UP000235564"/>
    </source>
</evidence>
<dbReference type="InterPro" id="IPR009677">
    <property type="entry name" value="DUF1266"/>
</dbReference>
<keyword evidence="1" id="KW-1133">Transmembrane helix</keyword>